<dbReference type="SMART" id="SM00257">
    <property type="entry name" value="LysM"/>
    <property type="match status" value="1"/>
</dbReference>
<dbReference type="InterPro" id="IPR011098">
    <property type="entry name" value="G5_dom"/>
</dbReference>
<dbReference type="PANTHER" id="PTHR21666:SF270">
    <property type="entry name" value="MUREIN HYDROLASE ACTIVATOR ENVC"/>
    <property type="match status" value="1"/>
</dbReference>
<evidence type="ECO:0000313" key="6">
    <source>
        <dbReference type="Proteomes" id="UP000184465"/>
    </source>
</evidence>
<evidence type="ECO:0000256" key="2">
    <source>
        <dbReference type="SAM" id="Phobius"/>
    </source>
</evidence>
<dbReference type="PANTHER" id="PTHR21666">
    <property type="entry name" value="PEPTIDASE-RELATED"/>
    <property type="match status" value="1"/>
</dbReference>
<gene>
    <name evidence="5" type="ORF">SAMN02745912_01665</name>
</gene>
<dbReference type="Gene3D" id="2.70.70.10">
    <property type="entry name" value="Glucose Permease (Domain IIA)"/>
    <property type="match status" value="1"/>
</dbReference>
<name>A0A1M6NC00_PARC5</name>
<dbReference type="EMBL" id="FRAG01000016">
    <property type="protein sequence ID" value="SHJ93268.1"/>
    <property type="molecule type" value="Genomic_DNA"/>
</dbReference>
<dbReference type="OrthoDB" id="9809488at2"/>
<dbReference type="InterPro" id="IPR050570">
    <property type="entry name" value="Cell_wall_metabolism_enzyme"/>
</dbReference>
<keyword evidence="5" id="KW-0378">Hydrolase</keyword>
<dbReference type="STRING" id="1121301.SAMN02745912_01665"/>
<dbReference type="RefSeq" id="WP_084111850.1">
    <property type="nucleotide sequence ID" value="NZ_FRAG01000016.1"/>
</dbReference>
<dbReference type="Pfam" id="PF01551">
    <property type="entry name" value="Peptidase_M23"/>
    <property type="match status" value="1"/>
</dbReference>
<reference evidence="5 6" key="1">
    <citation type="submission" date="2016-11" db="EMBL/GenBank/DDBJ databases">
        <authorList>
            <person name="Jaros S."/>
            <person name="Januszkiewicz K."/>
            <person name="Wedrychowicz H."/>
        </authorList>
    </citation>
    <scope>NUCLEOTIDE SEQUENCE [LARGE SCALE GENOMIC DNA]</scope>
    <source>
        <strain evidence="5 6">DSM 15212</strain>
    </source>
</reference>
<dbReference type="SUPFAM" id="SSF54106">
    <property type="entry name" value="LysM domain"/>
    <property type="match status" value="1"/>
</dbReference>
<organism evidence="5 6">
    <name type="scientific">Paramaledivibacter caminithermalis (strain DSM 15212 / CIP 107654 / DViRD3)</name>
    <name type="common">Clostridium caminithermale</name>
    <dbReference type="NCBI Taxonomy" id="1121301"/>
    <lineage>
        <taxon>Bacteria</taxon>
        <taxon>Bacillati</taxon>
        <taxon>Bacillota</taxon>
        <taxon>Clostridia</taxon>
        <taxon>Peptostreptococcales</taxon>
        <taxon>Caminicellaceae</taxon>
        <taxon>Paramaledivibacter</taxon>
    </lineage>
</organism>
<evidence type="ECO:0000256" key="1">
    <source>
        <dbReference type="ARBA" id="ARBA00022729"/>
    </source>
</evidence>
<dbReference type="InterPro" id="IPR011055">
    <property type="entry name" value="Dup_hybrid_motif"/>
</dbReference>
<accession>A0A1M6NC00</accession>
<dbReference type="CDD" id="cd00118">
    <property type="entry name" value="LysM"/>
    <property type="match status" value="1"/>
</dbReference>
<dbReference type="Pfam" id="PF07501">
    <property type="entry name" value="G5"/>
    <property type="match status" value="1"/>
</dbReference>
<evidence type="ECO:0000313" key="5">
    <source>
        <dbReference type="EMBL" id="SHJ93268.1"/>
    </source>
</evidence>
<keyword evidence="2" id="KW-0812">Transmembrane</keyword>
<dbReference type="PROSITE" id="PS51109">
    <property type="entry name" value="G5"/>
    <property type="match status" value="1"/>
</dbReference>
<proteinExistence type="predicted"/>
<dbReference type="Proteomes" id="UP000184465">
    <property type="component" value="Unassembled WGS sequence"/>
</dbReference>
<dbReference type="Gene3D" id="3.10.350.10">
    <property type="entry name" value="LysM domain"/>
    <property type="match status" value="1"/>
</dbReference>
<keyword evidence="2" id="KW-1133">Transmembrane helix</keyword>
<feature type="domain" description="G5" evidence="3">
    <location>
        <begin position="236"/>
        <end position="316"/>
    </location>
</feature>
<dbReference type="SMART" id="SM01208">
    <property type="entry name" value="G5"/>
    <property type="match status" value="1"/>
</dbReference>
<feature type="transmembrane region" description="Helical" evidence="2">
    <location>
        <begin position="29"/>
        <end position="48"/>
    </location>
</feature>
<feature type="domain" description="LysM" evidence="4">
    <location>
        <begin position="185"/>
        <end position="229"/>
    </location>
</feature>
<sequence>MINQEDFNKVKKNIKKYLDKIKNIKGSKILIASAIIISMLFITVFLTYDNKSKDNGLTSGIKVESFNVKNNSSNKKDLMEPKKIPKDIAGVKNDVDEILKVKIPVYTLNVNGEELAVLKTKSEAQKLLDDIVKPFIEGEEVRIEEVRFKEDVKITGRLGSLDEFEENREYEEVLHYITKGTSETKIHKVEKGENYWAIAQKYNIKPEDLIKANPGVKPETLQIGQEISLVVPKPLITVVTTEIKEYEENIAFETEYEDTNVLYKGEYRVKKAGEKGERQVKARIVKENGIETNRDILEENIIKNPITKVVLKGTKNPPPKIGTGKLAKPTSRGVLTSPFGMRWGRRHSGIDIGIPIGTDVKAADGGKVIFSGTKGGYGKCIIIDHGANVQTLYAHNSKLLVKKGTKVFKGQTIAKSGNTGRSTGPHLHFEVRKNGTPVNPAKYVKY</sequence>
<dbReference type="InterPro" id="IPR016047">
    <property type="entry name" value="M23ase_b-sheet_dom"/>
</dbReference>
<dbReference type="InterPro" id="IPR018392">
    <property type="entry name" value="LysM"/>
</dbReference>
<dbReference type="SUPFAM" id="SSF51261">
    <property type="entry name" value="Duplicated hybrid motif"/>
    <property type="match status" value="1"/>
</dbReference>
<dbReference type="CDD" id="cd12797">
    <property type="entry name" value="M23_peptidase"/>
    <property type="match status" value="1"/>
</dbReference>
<keyword evidence="2" id="KW-0472">Membrane</keyword>
<dbReference type="AlphaFoldDB" id="A0A1M6NC00"/>
<dbReference type="GO" id="GO:0004222">
    <property type="term" value="F:metalloendopeptidase activity"/>
    <property type="evidence" value="ECO:0007669"/>
    <property type="project" value="TreeGrafter"/>
</dbReference>
<dbReference type="Pfam" id="PF01476">
    <property type="entry name" value="LysM"/>
    <property type="match status" value="1"/>
</dbReference>
<dbReference type="PROSITE" id="PS51782">
    <property type="entry name" value="LYSM"/>
    <property type="match status" value="1"/>
</dbReference>
<dbReference type="InterPro" id="IPR036779">
    <property type="entry name" value="LysM_dom_sf"/>
</dbReference>
<evidence type="ECO:0000259" key="3">
    <source>
        <dbReference type="PROSITE" id="PS51109"/>
    </source>
</evidence>
<keyword evidence="1" id="KW-0732">Signal</keyword>
<protein>
    <submittedName>
        <fullName evidence="5">Murein DD-endopeptidase MepM and murein hydrolase activator NlpD, contain LysM domain</fullName>
    </submittedName>
</protein>
<dbReference type="Gene3D" id="2.20.230.10">
    <property type="entry name" value="Resuscitation-promoting factor rpfb"/>
    <property type="match status" value="1"/>
</dbReference>
<keyword evidence="6" id="KW-1185">Reference proteome</keyword>
<evidence type="ECO:0000259" key="4">
    <source>
        <dbReference type="PROSITE" id="PS51782"/>
    </source>
</evidence>